<keyword evidence="1" id="KW-0597">Phosphoprotein</keyword>
<evidence type="ECO:0000313" key="6">
    <source>
        <dbReference type="EMBL" id="KGF54283.1"/>
    </source>
</evidence>
<keyword evidence="7" id="KW-1185">Reference proteome</keyword>
<proteinExistence type="predicted"/>
<evidence type="ECO:0000256" key="4">
    <source>
        <dbReference type="PROSITE-ProRule" id="PRU01091"/>
    </source>
</evidence>
<dbReference type="PROSITE" id="PS51755">
    <property type="entry name" value="OMPR_PHOB"/>
    <property type="match status" value="1"/>
</dbReference>
<comment type="caution">
    <text evidence="6">The sequence shown here is derived from an EMBL/GenBank/DDBJ whole genome shotgun (WGS) entry which is preliminary data.</text>
</comment>
<reference evidence="6 7" key="1">
    <citation type="submission" date="2011-08" db="EMBL/GenBank/DDBJ databases">
        <title>The Genome Sequence of Clostridium orbiscindens 1_3_50AFAA.</title>
        <authorList>
            <consortium name="The Broad Institute Genome Sequencing Platform"/>
            <person name="Earl A."/>
            <person name="Ward D."/>
            <person name="Feldgarden M."/>
            <person name="Gevers D."/>
            <person name="Daigneault M."/>
            <person name="Strauss J."/>
            <person name="Allen-Vercoe E."/>
            <person name="Young S.K."/>
            <person name="Zeng Q."/>
            <person name="Gargeya S."/>
            <person name="Fitzgerald M."/>
            <person name="Haas B."/>
            <person name="Abouelleil A."/>
            <person name="Alvarado L."/>
            <person name="Arachchi H.M."/>
            <person name="Berlin A."/>
            <person name="Brown A."/>
            <person name="Chapman S.B."/>
            <person name="Chen Z."/>
            <person name="Dunbar C."/>
            <person name="Freedman E."/>
            <person name="Gearin G."/>
            <person name="Gellesch M."/>
            <person name="Goldberg J."/>
            <person name="Griggs A."/>
            <person name="Gujja S."/>
            <person name="Heiman D."/>
            <person name="Howarth C."/>
            <person name="Larson L."/>
            <person name="Lui A."/>
            <person name="MacDonald P.J.P."/>
            <person name="Montmayeur A."/>
            <person name="Murphy C."/>
            <person name="Neiman D."/>
            <person name="Pearson M."/>
            <person name="Priest M."/>
            <person name="Roberts A."/>
            <person name="Saif S."/>
            <person name="Shea T."/>
            <person name="Shenoy N."/>
            <person name="Sisk P."/>
            <person name="Stolte C."/>
            <person name="Sykes S."/>
            <person name="Wortman J."/>
            <person name="Nusbaum C."/>
            <person name="Birren B."/>
        </authorList>
    </citation>
    <scope>NUCLEOTIDE SEQUENCE [LARGE SCALE GENOMIC DNA]</scope>
    <source>
        <strain evidence="6 7">1_3_50AFAA</strain>
    </source>
</reference>
<dbReference type="GO" id="GO:0005829">
    <property type="term" value="C:cytosol"/>
    <property type="evidence" value="ECO:0007669"/>
    <property type="project" value="TreeGrafter"/>
</dbReference>
<name>A0A096B4L5_FLAPL</name>
<dbReference type="InterPro" id="IPR039420">
    <property type="entry name" value="WalR-like"/>
</dbReference>
<sequence length="168" mass="19365">MKRVNFVSLDFLTLQWFCNTLQTQHPQTQAAKELYDALEALYAGKSDSLMLELGEAIPEAASTSLVCGNLLIDSKSRRVIRDGAEIQLTPKEFDILYFLARNRGEVFTKEQIYQAVWAEEYYTADSNIMAFIRKLRKKIEPNPDAPEYILTIWGIGYKFNDKLRQSEI</sequence>
<evidence type="ECO:0000256" key="2">
    <source>
        <dbReference type="ARBA" id="ARBA00023012"/>
    </source>
</evidence>
<dbReference type="AlphaFoldDB" id="A0A096B4L5"/>
<feature type="domain" description="OmpR/PhoB-type" evidence="5">
    <location>
        <begin position="62"/>
        <end position="161"/>
    </location>
</feature>
<keyword evidence="2" id="KW-0902">Two-component regulatory system</keyword>
<protein>
    <recommendedName>
        <fullName evidence="5">OmpR/PhoB-type domain-containing protein</fullName>
    </recommendedName>
</protein>
<organism evidence="6 7">
    <name type="scientific">Flavonifractor plautii 1_3_50AFAA</name>
    <dbReference type="NCBI Taxonomy" id="742738"/>
    <lineage>
        <taxon>Bacteria</taxon>
        <taxon>Bacillati</taxon>
        <taxon>Bacillota</taxon>
        <taxon>Clostridia</taxon>
        <taxon>Eubacteriales</taxon>
        <taxon>Oscillospiraceae</taxon>
        <taxon>Flavonifractor</taxon>
    </lineage>
</organism>
<dbReference type="GO" id="GO:0032993">
    <property type="term" value="C:protein-DNA complex"/>
    <property type="evidence" value="ECO:0007669"/>
    <property type="project" value="TreeGrafter"/>
</dbReference>
<dbReference type="eggNOG" id="COG0745">
    <property type="taxonomic scope" value="Bacteria"/>
</dbReference>
<dbReference type="PATRIC" id="fig|742738.3.peg.3058"/>
<dbReference type="CDD" id="cd00383">
    <property type="entry name" value="trans_reg_C"/>
    <property type="match status" value="1"/>
</dbReference>
<dbReference type="PANTHER" id="PTHR48111">
    <property type="entry name" value="REGULATOR OF RPOS"/>
    <property type="match status" value="1"/>
</dbReference>
<dbReference type="SUPFAM" id="SSF46894">
    <property type="entry name" value="C-terminal effector domain of the bipartite response regulators"/>
    <property type="match status" value="1"/>
</dbReference>
<dbReference type="InterPro" id="IPR001867">
    <property type="entry name" value="OmpR/PhoB-type_DNA-bd"/>
</dbReference>
<dbReference type="InterPro" id="IPR036388">
    <property type="entry name" value="WH-like_DNA-bd_sf"/>
</dbReference>
<accession>A0A096B4L5</accession>
<dbReference type="PANTHER" id="PTHR48111:SF2">
    <property type="entry name" value="RESPONSE REGULATOR SAER"/>
    <property type="match status" value="1"/>
</dbReference>
<dbReference type="Gene3D" id="1.10.10.10">
    <property type="entry name" value="Winged helix-like DNA-binding domain superfamily/Winged helix DNA-binding domain"/>
    <property type="match status" value="1"/>
</dbReference>
<dbReference type="InterPro" id="IPR016032">
    <property type="entry name" value="Sig_transdc_resp-reg_C-effctor"/>
</dbReference>
<dbReference type="GO" id="GO:0006355">
    <property type="term" value="P:regulation of DNA-templated transcription"/>
    <property type="evidence" value="ECO:0007669"/>
    <property type="project" value="InterPro"/>
</dbReference>
<evidence type="ECO:0000313" key="7">
    <source>
        <dbReference type="Proteomes" id="UP000029585"/>
    </source>
</evidence>
<dbReference type="FunFam" id="1.10.10.10:FF:000018">
    <property type="entry name" value="DNA-binding response regulator ResD"/>
    <property type="match status" value="1"/>
</dbReference>
<dbReference type="GO" id="GO:0000976">
    <property type="term" value="F:transcription cis-regulatory region binding"/>
    <property type="evidence" value="ECO:0007669"/>
    <property type="project" value="TreeGrafter"/>
</dbReference>
<evidence type="ECO:0000256" key="3">
    <source>
        <dbReference type="ARBA" id="ARBA00023125"/>
    </source>
</evidence>
<feature type="DNA-binding region" description="OmpR/PhoB-type" evidence="4">
    <location>
        <begin position="62"/>
        <end position="161"/>
    </location>
</feature>
<dbReference type="EMBL" id="ADLO01000091">
    <property type="protein sequence ID" value="KGF54283.1"/>
    <property type="molecule type" value="Genomic_DNA"/>
</dbReference>
<gene>
    <name evidence="6" type="ORF">HMPREF9460_02976</name>
</gene>
<evidence type="ECO:0000259" key="5">
    <source>
        <dbReference type="PROSITE" id="PS51755"/>
    </source>
</evidence>
<dbReference type="HOGENOM" id="CLU_000445_101_0_9"/>
<dbReference type="Pfam" id="PF00486">
    <property type="entry name" value="Trans_reg_C"/>
    <property type="match status" value="1"/>
</dbReference>
<evidence type="ECO:0000256" key="1">
    <source>
        <dbReference type="ARBA" id="ARBA00022553"/>
    </source>
</evidence>
<dbReference type="GO" id="GO:0000156">
    <property type="term" value="F:phosphorelay response regulator activity"/>
    <property type="evidence" value="ECO:0007669"/>
    <property type="project" value="TreeGrafter"/>
</dbReference>
<dbReference type="Proteomes" id="UP000029585">
    <property type="component" value="Unassembled WGS sequence"/>
</dbReference>
<dbReference type="SMART" id="SM00862">
    <property type="entry name" value="Trans_reg_C"/>
    <property type="match status" value="1"/>
</dbReference>
<keyword evidence="3 4" id="KW-0238">DNA-binding</keyword>